<dbReference type="PROSITE" id="PS50110">
    <property type="entry name" value="RESPONSE_REGULATORY"/>
    <property type="match status" value="1"/>
</dbReference>
<organism evidence="4">
    <name type="scientific">Longilinea arvoryzae</name>
    <dbReference type="NCBI Taxonomy" id="360412"/>
    <lineage>
        <taxon>Bacteria</taxon>
        <taxon>Bacillati</taxon>
        <taxon>Chloroflexota</taxon>
        <taxon>Anaerolineae</taxon>
        <taxon>Anaerolineales</taxon>
        <taxon>Anaerolineaceae</taxon>
        <taxon>Longilinea</taxon>
    </lineage>
</organism>
<dbReference type="SMART" id="SM00448">
    <property type="entry name" value="REC"/>
    <property type="match status" value="1"/>
</dbReference>
<keyword evidence="5" id="KW-1185">Reference proteome</keyword>
<evidence type="ECO:0000259" key="3">
    <source>
        <dbReference type="PROSITE" id="PS50110"/>
    </source>
</evidence>
<dbReference type="SUPFAM" id="SSF52172">
    <property type="entry name" value="CheY-like"/>
    <property type="match status" value="1"/>
</dbReference>
<reference evidence="4" key="1">
    <citation type="submission" date="2015-07" db="EMBL/GenBank/DDBJ databases">
        <title>Draft Genome Sequences of Anaerolinea thermolimosa IMO-1, Bellilinea caldifistulae GOMI-1, Leptolinea tardivitalis YMTK-2, Levilinea saccharolytica KIBI-1,Longilinea arvoryzae KOME-1, Previously Described as Members of the Anaerolineaceae (Chloroflexi).</title>
        <authorList>
            <person name="Sekiguchi Y."/>
            <person name="Ohashi A."/>
            <person name="Matsuura N."/>
            <person name="Tourlousse M.D."/>
        </authorList>
    </citation>
    <scope>NUCLEOTIDE SEQUENCE [LARGE SCALE GENOMIC DNA]</scope>
    <source>
        <strain evidence="4">KOME-1</strain>
    </source>
</reference>
<dbReference type="EMBL" id="DF967972">
    <property type="protein sequence ID" value="GAP12532.1"/>
    <property type="molecule type" value="Genomic_DNA"/>
</dbReference>
<accession>A0A0S7BCW0</accession>
<dbReference type="InterPro" id="IPR011006">
    <property type="entry name" value="CheY-like_superfamily"/>
</dbReference>
<evidence type="ECO:0000256" key="1">
    <source>
        <dbReference type="ARBA" id="ARBA00022553"/>
    </source>
</evidence>
<dbReference type="OrthoDB" id="9802491at2"/>
<keyword evidence="1 2" id="KW-0597">Phosphoprotein</keyword>
<feature type="domain" description="Response regulatory" evidence="3">
    <location>
        <begin position="7"/>
        <end position="124"/>
    </location>
</feature>
<keyword evidence="4" id="KW-0238">DNA-binding</keyword>
<dbReference type="RefSeq" id="WP_075071946.1">
    <property type="nucleotide sequence ID" value="NZ_DF967972.1"/>
</dbReference>
<dbReference type="GO" id="GO:0003677">
    <property type="term" value="F:DNA binding"/>
    <property type="evidence" value="ECO:0007669"/>
    <property type="project" value="UniProtKB-KW"/>
</dbReference>
<proteinExistence type="predicted"/>
<name>A0A0S7BCW0_9CHLR</name>
<evidence type="ECO:0000313" key="4">
    <source>
        <dbReference type="EMBL" id="GAP12532.1"/>
    </source>
</evidence>
<dbReference type="AlphaFoldDB" id="A0A0S7BCW0"/>
<sequence>MNIPYGPILVVEDNANVRELLEVTLRFKGYPVVSARNGKEALDRTELERPALIITDILMPLMDGYSLVYNLRKNPRTNQIPVIFISATYLTSEDKEFALNLGAVRFVEKPIDPEDFLLTVAEVLTGATIERKAPLGDSDFYHGYRERLESKLHHKATQIARTERLLQTLPPEQKPPFEALLAQETSDQYEIRDELESLLKLVGAFKPEE</sequence>
<dbReference type="PANTHER" id="PTHR44591:SF3">
    <property type="entry name" value="RESPONSE REGULATORY DOMAIN-CONTAINING PROTEIN"/>
    <property type="match status" value="1"/>
</dbReference>
<dbReference type="STRING" id="360412.LARV_00268"/>
<dbReference type="GO" id="GO:0000160">
    <property type="term" value="P:phosphorelay signal transduction system"/>
    <property type="evidence" value="ECO:0007669"/>
    <property type="project" value="InterPro"/>
</dbReference>
<protein>
    <submittedName>
        <fullName evidence="4">Response regulator containing CheY-like receiver, AAA-type ATPase, and DNA-binding domains</fullName>
    </submittedName>
</protein>
<dbReference type="InterPro" id="IPR001789">
    <property type="entry name" value="Sig_transdc_resp-reg_receiver"/>
</dbReference>
<dbReference type="PANTHER" id="PTHR44591">
    <property type="entry name" value="STRESS RESPONSE REGULATOR PROTEIN 1"/>
    <property type="match status" value="1"/>
</dbReference>
<dbReference type="Proteomes" id="UP000055060">
    <property type="component" value="Unassembled WGS sequence"/>
</dbReference>
<gene>
    <name evidence="4" type="ORF">LARV_00268</name>
</gene>
<dbReference type="Pfam" id="PF00072">
    <property type="entry name" value="Response_reg"/>
    <property type="match status" value="1"/>
</dbReference>
<evidence type="ECO:0000313" key="5">
    <source>
        <dbReference type="Proteomes" id="UP000055060"/>
    </source>
</evidence>
<evidence type="ECO:0000256" key="2">
    <source>
        <dbReference type="PROSITE-ProRule" id="PRU00169"/>
    </source>
</evidence>
<dbReference type="InterPro" id="IPR050595">
    <property type="entry name" value="Bact_response_regulator"/>
</dbReference>
<feature type="modified residue" description="4-aspartylphosphate" evidence="2">
    <location>
        <position position="56"/>
    </location>
</feature>
<dbReference type="Gene3D" id="3.40.50.2300">
    <property type="match status" value="1"/>
</dbReference>